<sequence length="151" mass="16186">MKHTTRHILAAMLTAAALPALAAEKALTPIADNNELSIDKKVEVAYSCTIDKKTVPMTVMYGIKGNDIIVAQVKVDGNISPGLFRVPDANNLLNIYQSATADGTMWTTLPATPATLKQTDGGKLSYRNGESNTIILDKCRLDKAATAKLKN</sequence>
<gene>
    <name evidence="2" type="ORF">MB824_01605</name>
</gene>
<keyword evidence="1" id="KW-0732">Signal</keyword>
<evidence type="ECO:0000256" key="1">
    <source>
        <dbReference type="SAM" id="SignalP"/>
    </source>
</evidence>
<evidence type="ECO:0000313" key="3">
    <source>
        <dbReference type="Proteomes" id="UP001298424"/>
    </source>
</evidence>
<comment type="caution">
    <text evidence="2">The sequence shown here is derived from an EMBL/GenBank/DDBJ whole genome shotgun (WGS) entry which is preliminary data.</text>
</comment>
<feature type="signal peptide" evidence="1">
    <location>
        <begin position="1"/>
        <end position="22"/>
    </location>
</feature>
<evidence type="ECO:0000313" key="2">
    <source>
        <dbReference type="EMBL" id="MCG6503198.1"/>
    </source>
</evidence>
<keyword evidence="3" id="KW-1185">Reference proteome</keyword>
<organism evidence="2 3">
    <name type="scientific">Kingella pumchi</name>
    <dbReference type="NCBI Taxonomy" id="2779506"/>
    <lineage>
        <taxon>Bacteria</taxon>
        <taxon>Pseudomonadati</taxon>
        <taxon>Pseudomonadota</taxon>
        <taxon>Betaproteobacteria</taxon>
        <taxon>Neisseriales</taxon>
        <taxon>Neisseriaceae</taxon>
        <taxon>Kingella</taxon>
    </lineage>
</organism>
<dbReference type="Proteomes" id="UP001298424">
    <property type="component" value="Unassembled WGS sequence"/>
</dbReference>
<dbReference type="EMBL" id="JAKOOW010000006">
    <property type="protein sequence ID" value="MCG6503198.1"/>
    <property type="molecule type" value="Genomic_DNA"/>
</dbReference>
<protein>
    <recommendedName>
        <fullName evidence="4">C-type lysozyme inhibitor domain-containing protein</fullName>
    </recommendedName>
</protein>
<proteinExistence type="predicted"/>
<feature type="chain" id="PRO_5045684965" description="C-type lysozyme inhibitor domain-containing protein" evidence="1">
    <location>
        <begin position="23"/>
        <end position="151"/>
    </location>
</feature>
<reference evidence="2 3" key="1">
    <citation type="submission" date="2022-02" db="EMBL/GenBank/DDBJ databases">
        <title>Genome sequence data of Kingella unionensis sp. nov. strain CICC 24913 (CCUG 75125).</title>
        <authorList>
            <person name="Xiao M."/>
        </authorList>
    </citation>
    <scope>NUCLEOTIDE SEQUENCE [LARGE SCALE GENOMIC DNA]</scope>
    <source>
        <strain evidence="2 3">CICC 24913</strain>
    </source>
</reference>
<evidence type="ECO:0008006" key="4">
    <source>
        <dbReference type="Google" id="ProtNLM"/>
    </source>
</evidence>
<dbReference type="RefSeq" id="WP_238745289.1">
    <property type="nucleotide sequence ID" value="NZ_JAKOOW010000006.1"/>
</dbReference>
<accession>A0ABS9NK82</accession>
<name>A0ABS9NK82_9NEIS</name>